<dbReference type="InterPro" id="IPR022385">
    <property type="entry name" value="Rhs_assc_core"/>
</dbReference>
<dbReference type="AlphaFoldDB" id="A0A1V4SF84"/>
<dbReference type="GO" id="GO:0016787">
    <property type="term" value="F:hydrolase activity"/>
    <property type="evidence" value="ECO:0007669"/>
    <property type="project" value="UniProtKB-KW"/>
</dbReference>
<dbReference type="PANTHER" id="PTHR32305">
    <property type="match status" value="1"/>
</dbReference>
<dbReference type="Gene3D" id="2.180.10.10">
    <property type="entry name" value="RHS repeat-associated core"/>
    <property type="match status" value="1"/>
</dbReference>
<keyword evidence="1" id="KW-0378">Hydrolase</keyword>
<evidence type="ECO:0000313" key="1">
    <source>
        <dbReference type="EMBL" id="OPX42549.1"/>
    </source>
</evidence>
<protein>
    <submittedName>
        <fullName evidence="1">tRNA(Glu)-specific nuclease WapA</fullName>
        <ecNumber evidence="1">3.1.-.-</ecNumber>
    </submittedName>
</protein>
<dbReference type="EMBL" id="MZGX01000027">
    <property type="protein sequence ID" value="OPX42549.1"/>
    <property type="molecule type" value="Genomic_DNA"/>
</dbReference>
<proteinExistence type="predicted"/>
<organism evidence="1 2">
    <name type="scientific">Ruminiclostridium hungatei</name>
    <name type="common">Clostridium hungatei</name>
    <dbReference type="NCBI Taxonomy" id="48256"/>
    <lineage>
        <taxon>Bacteria</taxon>
        <taxon>Bacillati</taxon>
        <taxon>Bacillota</taxon>
        <taxon>Clostridia</taxon>
        <taxon>Eubacteriales</taxon>
        <taxon>Oscillospiraceae</taxon>
        <taxon>Ruminiclostridium</taxon>
    </lineage>
</organism>
<keyword evidence="2" id="KW-1185">Reference proteome</keyword>
<dbReference type="Proteomes" id="UP000191554">
    <property type="component" value="Unassembled WGS sequence"/>
</dbReference>
<accession>A0A1V4SF84</accession>
<gene>
    <name evidence="1" type="primary">wapA_12</name>
    <name evidence="1" type="ORF">CLHUN_35160</name>
</gene>
<dbReference type="PANTHER" id="PTHR32305:SF17">
    <property type="entry name" value="TRNA NUCLEASE WAPA"/>
    <property type="match status" value="1"/>
</dbReference>
<dbReference type="STRING" id="48256.CLHUN_35160"/>
<sequence length="106" mass="11892">MGVEKVDSLPLDCSIYRQSTADGTSYYYMYNGHADVTALLKPDGSIAATYYYDAFGNITDTMGSASNSITYAGYQYDKETGLYCLNARMYDLKTARFIQEDTYRGE</sequence>
<comment type="caution">
    <text evidence="1">The sequence shown here is derived from an EMBL/GenBank/DDBJ whole genome shotgun (WGS) entry which is preliminary data.</text>
</comment>
<dbReference type="InterPro" id="IPR050708">
    <property type="entry name" value="T6SS_VgrG/RHS"/>
</dbReference>
<evidence type="ECO:0000313" key="2">
    <source>
        <dbReference type="Proteomes" id="UP000191554"/>
    </source>
</evidence>
<dbReference type="NCBIfam" id="TIGR03696">
    <property type="entry name" value="Rhs_assc_core"/>
    <property type="match status" value="1"/>
</dbReference>
<dbReference type="EC" id="3.1.-.-" evidence="1"/>
<reference evidence="1" key="1">
    <citation type="submission" date="2017-03" db="EMBL/GenBank/DDBJ databases">
        <title>Genome sequence of Clostridium hungatei DSM 14427.</title>
        <authorList>
            <person name="Poehlein A."/>
            <person name="Daniel R."/>
        </authorList>
    </citation>
    <scope>NUCLEOTIDE SEQUENCE [LARGE SCALE GENOMIC DNA]</scope>
    <source>
        <strain evidence="1">DSM 14427</strain>
    </source>
</reference>
<dbReference type="OrthoDB" id="1899157at2"/>
<name>A0A1V4SF84_RUMHU</name>